<dbReference type="RefSeq" id="XP_056515356.1">
    <property type="nucleotide sequence ID" value="XM_056652089.1"/>
</dbReference>
<keyword evidence="3" id="KW-1185">Reference proteome</keyword>
<sequence length="190" mass="21389">MNADTDGAPNPEKSADVDGCNSRHLVQKEDVRLRHFHPSREMFHLILERSHSYRDLLEGGESFARHLGVPLISDDVARGICEIFKVPRPSVLGPENGGCGGSVSWLDVVQETDYQAEPQQGGTYHCRLHDQGVWVQLSNYQHELLLTGLPQRLVHPWSYEKDVRTELETLALAITEISKWETLASEGEHV</sequence>
<dbReference type="EMBL" id="JAPMSZ010000002">
    <property type="protein sequence ID" value="KAJ5111877.1"/>
    <property type="molecule type" value="Genomic_DNA"/>
</dbReference>
<name>A0A9W9G5U6_9EURO</name>
<evidence type="ECO:0000256" key="1">
    <source>
        <dbReference type="SAM" id="MobiDB-lite"/>
    </source>
</evidence>
<gene>
    <name evidence="2" type="ORF">NUU61_001507</name>
</gene>
<dbReference type="GeneID" id="81391257"/>
<dbReference type="OrthoDB" id="4365878at2759"/>
<comment type="caution">
    <text evidence="2">The sequence shown here is derived from an EMBL/GenBank/DDBJ whole genome shotgun (WGS) entry which is preliminary data.</text>
</comment>
<evidence type="ECO:0000313" key="2">
    <source>
        <dbReference type="EMBL" id="KAJ5111877.1"/>
    </source>
</evidence>
<reference evidence="2" key="2">
    <citation type="journal article" date="2023" name="IMA Fungus">
        <title>Comparative genomic study of the Penicillium genus elucidates a diverse pangenome and 15 lateral gene transfer events.</title>
        <authorList>
            <person name="Petersen C."/>
            <person name="Sorensen T."/>
            <person name="Nielsen M.R."/>
            <person name="Sondergaard T.E."/>
            <person name="Sorensen J.L."/>
            <person name="Fitzpatrick D.A."/>
            <person name="Frisvad J.C."/>
            <person name="Nielsen K.L."/>
        </authorList>
    </citation>
    <scope>NUCLEOTIDE SEQUENCE</scope>
    <source>
        <strain evidence="2">IBT 34128</strain>
    </source>
</reference>
<dbReference type="AlphaFoldDB" id="A0A9W9G5U6"/>
<dbReference type="Proteomes" id="UP001141434">
    <property type="component" value="Unassembled WGS sequence"/>
</dbReference>
<organism evidence="2 3">
    <name type="scientific">Penicillium alfredii</name>
    <dbReference type="NCBI Taxonomy" id="1506179"/>
    <lineage>
        <taxon>Eukaryota</taxon>
        <taxon>Fungi</taxon>
        <taxon>Dikarya</taxon>
        <taxon>Ascomycota</taxon>
        <taxon>Pezizomycotina</taxon>
        <taxon>Eurotiomycetes</taxon>
        <taxon>Eurotiomycetidae</taxon>
        <taxon>Eurotiales</taxon>
        <taxon>Aspergillaceae</taxon>
        <taxon>Penicillium</taxon>
    </lineage>
</organism>
<evidence type="ECO:0000313" key="3">
    <source>
        <dbReference type="Proteomes" id="UP001141434"/>
    </source>
</evidence>
<reference evidence="2" key="1">
    <citation type="submission" date="2022-11" db="EMBL/GenBank/DDBJ databases">
        <authorList>
            <person name="Petersen C."/>
        </authorList>
    </citation>
    <scope>NUCLEOTIDE SEQUENCE</scope>
    <source>
        <strain evidence="2">IBT 34128</strain>
    </source>
</reference>
<feature type="region of interest" description="Disordered" evidence="1">
    <location>
        <begin position="1"/>
        <end position="21"/>
    </location>
</feature>
<proteinExistence type="predicted"/>
<protein>
    <submittedName>
        <fullName evidence="2">Uncharacterized protein</fullName>
    </submittedName>
</protein>
<accession>A0A9W9G5U6</accession>